<dbReference type="GO" id="GO:0004674">
    <property type="term" value="F:protein serine/threonine kinase activity"/>
    <property type="evidence" value="ECO:0007669"/>
    <property type="project" value="UniProtKB-KW"/>
</dbReference>
<dbReference type="SUPFAM" id="SSF56112">
    <property type="entry name" value="Protein kinase-like (PK-like)"/>
    <property type="match status" value="1"/>
</dbReference>
<dbReference type="PROSITE" id="PS00107">
    <property type="entry name" value="PROTEIN_KINASE_ATP"/>
    <property type="match status" value="1"/>
</dbReference>
<keyword evidence="7" id="KW-0418">Kinase</keyword>
<dbReference type="GO" id="GO:0005524">
    <property type="term" value="F:ATP binding"/>
    <property type="evidence" value="ECO:0007669"/>
    <property type="project" value="UniProtKB-UniRule"/>
</dbReference>
<organism evidence="7 8">
    <name type="scientific">Labilithrix luteola</name>
    <dbReference type="NCBI Taxonomy" id="1391654"/>
    <lineage>
        <taxon>Bacteria</taxon>
        <taxon>Pseudomonadati</taxon>
        <taxon>Myxococcota</taxon>
        <taxon>Polyangia</taxon>
        <taxon>Polyangiales</taxon>
        <taxon>Labilitrichaceae</taxon>
        <taxon>Labilithrix</taxon>
    </lineage>
</organism>
<dbReference type="SMART" id="SM00220">
    <property type="entry name" value="S_TKc"/>
    <property type="match status" value="1"/>
</dbReference>
<protein>
    <submittedName>
        <fullName evidence="7">Serine/threonine protein kinase</fullName>
    </submittedName>
</protein>
<reference evidence="7 8" key="1">
    <citation type="submission" date="2015-08" db="EMBL/GenBank/DDBJ databases">
        <authorList>
            <person name="Babu N.S."/>
            <person name="Beckwith C.J."/>
            <person name="Beseler K.G."/>
            <person name="Brison A."/>
            <person name="Carone J.V."/>
            <person name="Caskin T.P."/>
            <person name="Diamond M."/>
            <person name="Durham M.E."/>
            <person name="Foxe J.M."/>
            <person name="Go M."/>
            <person name="Henderson B.A."/>
            <person name="Jones I.B."/>
            <person name="McGettigan J.A."/>
            <person name="Micheletti S.J."/>
            <person name="Nasrallah M.E."/>
            <person name="Ortiz D."/>
            <person name="Piller C.R."/>
            <person name="Privatt S.R."/>
            <person name="Schneider S.L."/>
            <person name="Sharp S."/>
            <person name="Smith T.C."/>
            <person name="Stanton J.D."/>
            <person name="Ullery H.E."/>
            <person name="Wilson R.J."/>
            <person name="Serrano M.G."/>
            <person name="Buck G."/>
            <person name="Lee V."/>
            <person name="Wang Y."/>
            <person name="Carvalho R."/>
            <person name="Voegtly L."/>
            <person name="Shi R."/>
            <person name="Duckworth R."/>
            <person name="Johnson A."/>
            <person name="Loviza R."/>
            <person name="Walstead R."/>
            <person name="Shah Z."/>
            <person name="Kiflezghi M."/>
            <person name="Wade K."/>
            <person name="Ball S.L."/>
            <person name="Bradley K.W."/>
            <person name="Asai D.J."/>
            <person name="Bowman C.A."/>
            <person name="Russell D.A."/>
            <person name="Pope W.H."/>
            <person name="Jacobs-Sera D."/>
            <person name="Hendrix R.W."/>
            <person name="Hatfull G.F."/>
        </authorList>
    </citation>
    <scope>NUCLEOTIDE SEQUENCE [LARGE SCALE GENOMIC DNA]</scope>
    <source>
        <strain evidence="7 8">DSM 27648</strain>
    </source>
</reference>
<keyword evidence="5" id="KW-1133">Transmembrane helix</keyword>
<keyword evidence="5" id="KW-0812">Transmembrane</keyword>
<evidence type="ECO:0000313" key="7">
    <source>
        <dbReference type="EMBL" id="AKU96274.1"/>
    </source>
</evidence>
<evidence type="ECO:0000256" key="3">
    <source>
        <dbReference type="PROSITE-ProRule" id="PRU10141"/>
    </source>
</evidence>
<evidence type="ECO:0000256" key="1">
    <source>
        <dbReference type="ARBA" id="ARBA00022741"/>
    </source>
</evidence>
<keyword evidence="8" id="KW-1185">Reference proteome</keyword>
<dbReference type="CDD" id="cd14014">
    <property type="entry name" value="STKc_PknB_like"/>
    <property type="match status" value="1"/>
</dbReference>
<keyword evidence="1 3" id="KW-0547">Nucleotide-binding</keyword>
<dbReference type="RefSeq" id="WP_169927513.1">
    <property type="nucleotide sequence ID" value="NZ_CP012333.1"/>
</dbReference>
<dbReference type="Gene3D" id="1.10.510.10">
    <property type="entry name" value="Transferase(Phosphotransferase) domain 1"/>
    <property type="match status" value="1"/>
</dbReference>
<evidence type="ECO:0000256" key="2">
    <source>
        <dbReference type="ARBA" id="ARBA00022840"/>
    </source>
</evidence>
<feature type="transmembrane region" description="Helical" evidence="5">
    <location>
        <begin position="346"/>
        <end position="364"/>
    </location>
</feature>
<dbReference type="Proteomes" id="UP000064967">
    <property type="component" value="Chromosome"/>
</dbReference>
<evidence type="ECO:0000313" key="8">
    <source>
        <dbReference type="Proteomes" id="UP000064967"/>
    </source>
</evidence>
<sequence>MDRPSKAPPANNARYGGGDDRTPATSSVPPALRAGLVIADKYELVCKLGTGSMGEVWSARHASLDELVAIKLVMRDHDHQDGSSASARFLVEARCAAALSRKTRHVVSVTDHGDDPPLAYLVMELLAGPSLDSYLEAQGTLSVERAAEFVSQLARGIDVAHEDGIVHRDLKPSNVVVAADEEGEYLLKILDFGIAKVQRQRRSPNATQRGVVIGTPAFMSPEQSRGQPDIDHRADVWALAVIAYVMLTGELPFDGESAEDIMLRLSLVDPIPVHARRADLPPRFADFFARAFDVRLERRFSSAGELAEAFCDVANGVESPSFLRSKGDEETAIEAAGVPPSFTRPALLLGGFALLLAATAFFVTMRWAAAEERKAAALVMPPGPLATSESLAPPSFELPVADADLPPHHRVTSVASAKSAHQEPSVPIVLPAPVSSPRAVRGDKSDIF</sequence>
<dbReference type="InterPro" id="IPR000719">
    <property type="entry name" value="Prot_kinase_dom"/>
</dbReference>
<dbReference type="PANTHER" id="PTHR24348:SF68">
    <property type="entry name" value="SERINE_THREONINE-PROTEIN KINASE ATG1C"/>
    <property type="match status" value="1"/>
</dbReference>
<keyword evidence="2 3" id="KW-0067">ATP-binding</keyword>
<dbReference type="Gene3D" id="3.30.200.20">
    <property type="entry name" value="Phosphorylase Kinase, domain 1"/>
    <property type="match status" value="1"/>
</dbReference>
<dbReference type="InterPro" id="IPR008271">
    <property type="entry name" value="Ser/Thr_kinase_AS"/>
</dbReference>
<keyword evidence="5" id="KW-0472">Membrane</keyword>
<proteinExistence type="predicted"/>
<feature type="binding site" evidence="3">
    <location>
        <position position="71"/>
    </location>
    <ligand>
        <name>ATP</name>
        <dbReference type="ChEBI" id="CHEBI:30616"/>
    </ligand>
</feature>
<dbReference type="KEGG" id="llu:AKJ09_02938"/>
<name>A0A0K1PT33_9BACT</name>
<dbReference type="InterPro" id="IPR045269">
    <property type="entry name" value="Atg1-like"/>
</dbReference>
<feature type="domain" description="Protein kinase" evidence="6">
    <location>
        <begin position="42"/>
        <end position="311"/>
    </location>
</feature>
<accession>A0A0K1PT33</accession>
<dbReference type="InterPro" id="IPR017441">
    <property type="entry name" value="Protein_kinase_ATP_BS"/>
</dbReference>
<evidence type="ECO:0000259" key="6">
    <source>
        <dbReference type="PROSITE" id="PS50011"/>
    </source>
</evidence>
<feature type="region of interest" description="Disordered" evidence="4">
    <location>
        <begin position="1"/>
        <end position="27"/>
    </location>
</feature>
<dbReference type="InterPro" id="IPR011009">
    <property type="entry name" value="Kinase-like_dom_sf"/>
</dbReference>
<gene>
    <name evidence="7" type="ORF">AKJ09_02938</name>
</gene>
<dbReference type="PROSITE" id="PS00108">
    <property type="entry name" value="PROTEIN_KINASE_ST"/>
    <property type="match status" value="1"/>
</dbReference>
<dbReference type="PANTHER" id="PTHR24348">
    <property type="entry name" value="SERINE/THREONINE-PROTEIN KINASE UNC-51-RELATED"/>
    <property type="match status" value="1"/>
</dbReference>
<keyword evidence="7" id="KW-0808">Transferase</keyword>
<dbReference type="PROSITE" id="PS50011">
    <property type="entry name" value="PROTEIN_KINASE_DOM"/>
    <property type="match status" value="1"/>
</dbReference>
<evidence type="ECO:0000256" key="4">
    <source>
        <dbReference type="SAM" id="MobiDB-lite"/>
    </source>
</evidence>
<dbReference type="STRING" id="1391654.AKJ09_02938"/>
<dbReference type="AlphaFoldDB" id="A0A0K1PT33"/>
<evidence type="ECO:0000256" key="5">
    <source>
        <dbReference type="SAM" id="Phobius"/>
    </source>
</evidence>
<dbReference type="EMBL" id="CP012333">
    <property type="protein sequence ID" value="AKU96274.1"/>
    <property type="molecule type" value="Genomic_DNA"/>
</dbReference>
<dbReference type="GO" id="GO:0005737">
    <property type="term" value="C:cytoplasm"/>
    <property type="evidence" value="ECO:0007669"/>
    <property type="project" value="TreeGrafter"/>
</dbReference>
<dbReference type="Pfam" id="PF00069">
    <property type="entry name" value="Pkinase"/>
    <property type="match status" value="1"/>
</dbReference>
<keyword evidence="7" id="KW-0723">Serine/threonine-protein kinase</keyword>